<organism evidence="1 2">
    <name type="scientific">Vanilla planifolia</name>
    <name type="common">Vanilla</name>
    <dbReference type="NCBI Taxonomy" id="51239"/>
    <lineage>
        <taxon>Eukaryota</taxon>
        <taxon>Viridiplantae</taxon>
        <taxon>Streptophyta</taxon>
        <taxon>Embryophyta</taxon>
        <taxon>Tracheophyta</taxon>
        <taxon>Spermatophyta</taxon>
        <taxon>Magnoliopsida</taxon>
        <taxon>Liliopsida</taxon>
        <taxon>Asparagales</taxon>
        <taxon>Orchidaceae</taxon>
        <taxon>Vanilloideae</taxon>
        <taxon>Vanilleae</taxon>
        <taxon>Vanilla</taxon>
    </lineage>
</organism>
<gene>
    <name evidence="1" type="ORF">HPP92_018752</name>
</gene>
<dbReference type="Proteomes" id="UP000639772">
    <property type="component" value="Chromosome 10"/>
</dbReference>
<sequence length="94" mass="10781">MDKKYEVMKHQNEYFKNPKEVEIGRVIAADPSDLYFLRKKDSRLVIIGTVSPMCSLSESSFEVFFIDGLLYLCSDESLSQCLAKTGALFTLHFF</sequence>
<evidence type="ECO:0000313" key="2">
    <source>
        <dbReference type="Proteomes" id="UP000639772"/>
    </source>
</evidence>
<accession>A0A835UKA9</accession>
<name>A0A835UKA9_VANPL</name>
<protein>
    <submittedName>
        <fullName evidence="1">Uncharacterized protein</fullName>
    </submittedName>
</protein>
<comment type="caution">
    <text evidence="1">The sequence shown here is derived from an EMBL/GenBank/DDBJ whole genome shotgun (WGS) entry which is preliminary data.</text>
</comment>
<reference evidence="1 2" key="1">
    <citation type="journal article" date="2020" name="Nat. Food">
        <title>A phased Vanilla planifolia genome enables genetic improvement of flavour and production.</title>
        <authorList>
            <person name="Hasing T."/>
            <person name="Tang H."/>
            <person name="Brym M."/>
            <person name="Khazi F."/>
            <person name="Huang T."/>
            <person name="Chambers A.H."/>
        </authorList>
    </citation>
    <scope>NUCLEOTIDE SEQUENCE [LARGE SCALE GENOMIC DNA]</scope>
    <source>
        <tissue evidence="1">Leaf</tissue>
    </source>
</reference>
<evidence type="ECO:0000313" key="1">
    <source>
        <dbReference type="EMBL" id="KAG0464588.1"/>
    </source>
</evidence>
<proteinExistence type="predicted"/>
<dbReference type="EMBL" id="JADCNM010000010">
    <property type="protein sequence ID" value="KAG0464588.1"/>
    <property type="molecule type" value="Genomic_DNA"/>
</dbReference>
<dbReference type="AlphaFoldDB" id="A0A835UKA9"/>